<evidence type="ECO:0000259" key="1">
    <source>
        <dbReference type="Pfam" id="PF19054"/>
    </source>
</evidence>
<dbReference type="RefSeq" id="WP_003949068.1">
    <property type="nucleotide sequence ID" value="NZ_UHID01000001.1"/>
</dbReference>
<reference evidence="2 3" key="1">
    <citation type="submission" date="2018-06" db="EMBL/GenBank/DDBJ databases">
        <authorList>
            <consortium name="Pathogen Informatics"/>
            <person name="Doyle S."/>
        </authorList>
    </citation>
    <scope>NUCLEOTIDE SEQUENCE [LARGE SCALE GENOMIC DNA]</scope>
    <source>
        <strain evidence="2 3">NCTC7807</strain>
    </source>
</reference>
<dbReference type="AlphaFoldDB" id="A0A380MMJ6"/>
<organism evidence="2 3">
    <name type="scientific">Streptomyces griseus</name>
    <dbReference type="NCBI Taxonomy" id="1911"/>
    <lineage>
        <taxon>Bacteria</taxon>
        <taxon>Bacillati</taxon>
        <taxon>Actinomycetota</taxon>
        <taxon>Actinomycetes</taxon>
        <taxon>Kitasatosporales</taxon>
        <taxon>Streptomycetaceae</taxon>
        <taxon>Streptomyces</taxon>
    </lineage>
</organism>
<dbReference type="SUPFAM" id="SSF47413">
    <property type="entry name" value="lambda repressor-like DNA-binding domains"/>
    <property type="match status" value="1"/>
</dbReference>
<dbReference type="InterPro" id="IPR010982">
    <property type="entry name" value="Lambda_DNA-bd_dom_sf"/>
</dbReference>
<accession>A0A380MMJ6</accession>
<dbReference type="GeneID" id="95072620"/>
<protein>
    <submittedName>
        <fullName evidence="2">Helix-turn-helix domain-containing protein</fullName>
    </submittedName>
</protein>
<evidence type="ECO:0000313" key="2">
    <source>
        <dbReference type="EMBL" id="SUO93113.1"/>
    </source>
</evidence>
<proteinExistence type="predicted"/>
<dbReference type="Proteomes" id="UP000254150">
    <property type="component" value="Unassembled WGS sequence"/>
</dbReference>
<dbReference type="Pfam" id="PF19054">
    <property type="entry name" value="DUF5753"/>
    <property type="match status" value="1"/>
</dbReference>
<dbReference type="CDD" id="cd00093">
    <property type="entry name" value="HTH_XRE"/>
    <property type="match status" value="1"/>
</dbReference>
<evidence type="ECO:0000313" key="3">
    <source>
        <dbReference type="Proteomes" id="UP000254150"/>
    </source>
</evidence>
<sequence>MTVELSPDDATDPGLSPLRNFGNEVMLERTRMNMSRVELGRAVACGESLVAKIERGDRVPQREFAEGCDQVFPHGNGRFMRLWRLALRYAYPPWFWPYVALEKKATGLRMFNPVVAPGIVQTRSYATAILKEGRPKGLEDLVTARLERQQILQREEPTGLWLVLHERVLRNVVGSEEIMREQLLRLLQIAETSTHRVQIIRDEGRYRGPVGAAPFVLMSFEEGADVVHVDGFPRGYVLAEQDEVADAEDAYDLLRALAMPLEESAELINSVLKECYS</sequence>
<dbReference type="InterPro" id="IPR001387">
    <property type="entry name" value="Cro/C1-type_HTH"/>
</dbReference>
<gene>
    <name evidence="2" type="ORF">NCTC7807_00204</name>
</gene>
<dbReference type="InterPro" id="IPR043917">
    <property type="entry name" value="DUF5753"/>
</dbReference>
<dbReference type="EMBL" id="UHID01000001">
    <property type="protein sequence ID" value="SUO93113.1"/>
    <property type="molecule type" value="Genomic_DNA"/>
</dbReference>
<dbReference type="GO" id="GO:0003677">
    <property type="term" value="F:DNA binding"/>
    <property type="evidence" value="ECO:0007669"/>
    <property type="project" value="InterPro"/>
</dbReference>
<feature type="domain" description="DUF5753" evidence="1">
    <location>
        <begin position="98"/>
        <end position="269"/>
    </location>
</feature>
<name>A0A380MMJ6_STRGR</name>